<dbReference type="InterPro" id="IPR002153">
    <property type="entry name" value="TRPC_channel"/>
</dbReference>
<dbReference type="GO" id="GO:0034703">
    <property type="term" value="C:cation channel complex"/>
    <property type="evidence" value="ECO:0007669"/>
    <property type="project" value="TreeGrafter"/>
</dbReference>
<keyword evidence="8" id="KW-0675">Receptor</keyword>
<keyword evidence="1" id="KW-0813">Transport</keyword>
<dbReference type="InterPro" id="IPR013555">
    <property type="entry name" value="TRP_dom"/>
</dbReference>
<feature type="transmembrane region" description="Helical" evidence="6">
    <location>
        <begin position="683"/>
        <end position="701"/>
    </location>
</feature>
<keyword evidence="6" id="KW-0472">Membrane</keyword>
<dbReference type="PANTHER" id="PTHR10117:SF54">
    <property type="entry name" value="TRANSIENT RECEPTOR POTENTIAL-GAMMA PROTEIN"/>
    <property type="match status" value="1"/>
</dbReference>
<dbReference type="GO" id="GO:0005886">
    <property type="term" value="C:plasma membrane"/>
    <property type="evidence" value="ECO:0007669"/>
    <property type="project" value="TreeGrafter"/>
</dbReference>
<dbReference type="Gene3D" id="1.25.40.20">
    <property type="entry name" value="Ankyrin repeat-containing domain"/>
    <property type="match status" value="1"/>
</dbReference>
<dbReference type="GO" id="GO:0015279">
    <property type="term" value="F:store-operated calcium channel activity"/>
    <property type="evidence" value="ECO:0007669"/>
    <property type="project" value="TreeGrafter"/>
</dbReference>
<keyword evidence="6" id="KW-0812">Transmembrane</keyword>
<feature type="transmembrane region" description="Helical" evidence="6">
    <location>
        <begin position="626"/>
        <end position="644"/>
    </location>
</feature>
<dbReference type="SMART" id="SM00248">
    <property type="entry name" value="ANK"/>
    <property type="match status" value="2"/>
</dbReference>
<feature type="transmembrane region" description="Helical" evidence="6">
    <location>
        <begin position="367"/>
        <end position="384"/>
    </location>
</feature>
<keyword evidence="4" id="KW-0407">Ion channel</keyword>
<keyword evidence="6" id="KW-1133">Transmembrane helix</keyword>
<reference evidence="8 9" key="1">
    <citation type="submission" date="2019-08" db="EMBL/GenBank/DDBJ databases">
        <authorList>
            <person name="Alioto T."/>
            <person name="Alioto T."/>
            <person name="Gomez Garrido J."/>
        </authorList>
    </citation>
    <scope>NUCLEOTIDE SEQUENCE [LARGE SCALE GENOMIC DNA]</scope>
</reference>
<protein>
    <submittedName>
        <fullName evidence="8">Transient receptor ion channel domain,Ankyrin repeat-containing domain,Ankyrin repeat</fullName>
    </submittedName>
</protein>
<feature type="domain" description="Transient receptor ion channel" evidence="7">
    <location>
        <begin position="175"/>
        <end position="239"/>
    </location>
</feature>
<feature type="transmembrane region" description="Helical" evidence="6">
    <location>
        <begin position="527"/>
        <end position="547"/>
    </location>
</feature>
<dbReference type="PROSITE" id="PS50088">
    <property type="entry name" value="ANK_REPEAT"/>
    <property type="match status" value="1"/>
</dbReference>
<dbReference type="InterPro" id="IPR002110">
    <property type="entry name" value="Ankyrin_rpt"/>
</dbReference>
<evidence type="ECO:0000313" key="8">
    <source>
        <dbReference type="EMBL" id="VVC38723.1"/>
    </source>
</evidence>
<feature type="transmembrane region" description="Helical" evidence="6">
    <location>
        <begin position="430"/>
        <end position="450"/>
    </location>
</feature>
<dbReference type="AlphaFoldDB" id="A0A5E4N215"/>
<name>A0A5E4N215_9HEMI</name>
<keyword evidence="5" id="KW-0040">ANK repeat</keyword>
<evidence type="ECO:0000256" key="5">
    <source>
        <dbReference type="PROSITE-ProRule" id="PRU00023"/>
    </source>
</evidence>
<sequence length="757" mass="87500">MSDSYNDMNNEYLDDSDQSEYATSDWSTANDSIEIQRKFMHFIKMCDISSIKNLIESNYDLDLNCKNYQGMTGLNLAVQVDCEQMVDFLLSQPGLETGDALMYAIRENNYSIVVKLLDVLQAKNQEKAQLGYDNSVEFPSHLTPLMLAAQCGHYKIIELLLKRGHTIPTPHEPQCFCKEVCKSSTRLNNGLGATELKLSVFRALTDPTYISLTSKDPILTAFQLSNRLRKHGNVDHVFKSDYKSLDFQTRMFAVRMIGLCRSSTEVELVLTQQEGCNIFGSFPYHRLVMAVDLKQKEFVAHAYVQQTLETVWAGDWYAWRRYGLKLKCCLVFLRIFVLPLIVFLYIFMPYSKWTQHYMLPVNQMLNYLASYSVFLTVLTYENNFNKIKFTGDSLCWISKLILVLYVVSFTIRAVNHILVQGPKLYFSMPWNVYNCVQLIILITTLIYWWLLYTSTFARTTDHDSNNYVGKPIERKYWRSLDPVLVAEGLLAVATVMSYLQLMFLYQLNYTLGPMYVCLRKMITYFERFAVLHGVIILAFTAGLCRFYQYYGGMTRIDPVTRFEVKQDDAFVNTYSTLKVLFWGIFRMTSSTAGSVVIETVENDDDDDDCSNKELANNHYFTQAVGTLLYTMFEIVALVIMVNMLRGTMTNAFNRFSGNTYIEWVFGRTQVFLSFSVNTELPPPLNLIPSVFCIVATFLCLVKRLKAALIGIAHMISSKRFQMTPYTSKDFTFLMRKLVQRYFRDELSATHVRRRDPV</sequence>
<evidence type="ECO:0000256" key="3">
    <source>
        <dbReference type="ARBA" id="ARBA00023065"/>
    </source>
</evidence>
<dbReference type="Pfam" id="PF08344">
    <property type="entry name" value="TRP_2"/>
    <property type="match status" value="1"/>
</dbReference>
<dbReference type="Proteomes" id="UP000325440">
    <property type="component" value="Unassembled WGS sequence"/>
</dbReference>
<evidence type="ECO:0000313" key="9">
    <source>
        <dbReference type="Proteomes" id="UP000325440"/>
    </source>
</evidence>
<dbReference type="InterPro" id="IPR036770">
    <property type="entry name" value="Ankyrin_rpt-contain_sf"/>
</dbReference>
<evidence type="ECO:0000256" key="4">
    <source>
        <dbReference type="ARBA" id="ARBA00023303"/>
    </source>
</evidence>
<evidence type="ECO:0000256" key="6">
    <source>
        <dbReference type="SAM" id="Phobius"/>
    </source>
</evidence>
<accession>A0A5E4N215</accession>
<gene>
    <name evidence="8" type="ORF">CINCED_3A004117</name>
</gene>
<proteinExistence type="predicted"/>
<dbReference type="OrthoDB" id="2373987at2759"/>
<evidence type="ECO:0000256" key="1">
    <source>
        <dbReference type="ARBA" id="ARBA00022448"/>
    </source>
</evidence>
<dbReference type="PANTHER" id="PTHR10117">
    <property type="entry name" value="TRANSIENT RECEPTOR POTENTIAL CHANNEL"/>
    <property type="match status" value="1"/>
</dbReference>
<dbReference type="SUPFAM" id="SSF48403">
    <property type="entry name" value="Ankyrin repeat"/>
    <property type="match status" value="1"/>
</dbReference>
<keyword evidence="2" id="KW-0677">Repeat</keyword>
<keyword evidence="3" id="KW-0406">Ion transport</keyword>
<feature type="transmembrane region" description="Helical" evidence="6">
    <location>
        <begin position="484"/>
        <end position="507"/>
    </location>
</feature>
<feature type="repeat" description="ANK" evidence="5">
    <location>
        <begin position="140"/>
        <end position="172"/>
    </location>
</feature>
<dbReference type="EMBL" id="CABPRJ010001494">
    <property type="protein sequence ID" value="VVC38723.1"/>
    <property type="molecule type" value="Genomic_DNA"/>
</dbReference>
<feature type="transmembrane region" description="Helical" evidence="6">
    <location>
        <begin position="396"/>
        <end position="418"/>
    </location>
</feature>
<evidence type="ECO:0000259" key="7">
    <source>
        <dbReference type="SMART" id="SM01420"/>
    </source>
</evidence>
<feature type="transmembrane region" description="Helical" evidence="6">
    <location>
        <begin position="328"/>
        <end position="347"/>
    </location>
</feature>
<keyword evidence="9" id="KW-1185">Reference proteome</keyword>
<dbReference type="Pfam" id="PF12796">
    <property type="entry name" value="Ank_2"/>
    <property type="match status" value="1"/>
</dbReference>
<evidence type="ECO:0000256" key="2">
    <source>
        <dbReference type="ARBA" id="ARBA00022737"/>
    </source>
</evidence>
<dbReference type="GO" id="GO:0051480">
    <property type="term" value="P:regulation of cytosolic calcium ion concentration"/>
    <property type="evidence" value="ECO:0007669"/>
    <property type="project" value="TreeGrafter"/>
</dbReference>
<dbReference type="SMART" id="SM01420">
    <property type="entry name" value="TRP_2"/>
    <property type="match status" value="1"/>
</dbReference>
<dbReference type="GO" id="GO:0070679">
    <property type="term" value="F:inositol 1,4,5 trisphosphate binding"/>
    <property type="evidence" value="ECO:0007669"/>
    <property type="project" value="TreeGrafter"/>
</dbReference>
<organism evidence="8 9">
    <name type="scientific">Cinara cedri</name>
    <dbReference type="NCBI Taxonomy" id="506608"/>
    <lineage>
        <taxon>Eukaryota</taxon>
        <taxon>Metazoa</taxon>
        <taxon>Ecdysozoa</taxon>
        <taxon>Arthropoda</taxon>
        <taxon>Hexapoda</taxon>
        <taxon>Insecta</taxon>
        <taxon>Pterygota</taxon>
        <taxon>Neoptera</taxon>
        <taxon>Paraneoptera</taxon>
        <taxon>Hemiptera</taxon>
        <taxon>Sternorrhyncha</taxon>
        <taxon>Aphidomorpha</taxon>
        <taxon>Aphidoidea</taxon>
        <taxon>Aphididae</taxon>
        <taxon>Lachninae</taxon>
        <taxon>Cinara</taxon>
    </lineage>
</organism>
<dbReference type="PROSITE" id="PS50297">
    <property type="entry name" value="ANK_REP_REGION"/>
    <property type="match status" value="1"/>
</dbReference>